<feature type="compositionally biased region" description="Basic and acidic residues" evidence="4">
    <location>
        <begin position="442"/>
        <end position="454"/>
    </location>
</feature>
<feature type="transmembrane region" description="Helical" evidence="5">
    <location>
        <begin position="174"/>
        <end position="204"/>
    </location>
</feature>
<dbReference type="EC" id="2.7.13.3" evidence="7"/>
<feature type="region of interest" description="Disordered" evidence="4">
    <location>
        <begin position="1"/>
        <end position="22"/>
    </location>
</feature>
<dbReference type="GO" id="GO:0046983">
    <property type="term" value="F:protein dimerization activity"/>
    <property type="evidence" value="ECO:0007669"/>
    <property type="project" value="InterPro"/>
</dbReference>
<evidence type="ECO:0000256" key="2">
    <source>
        <dbReference type="ARBA" id="ARBA00022777"/>
    </source>
</evidence>
<reference evidence="7 8" key="1">
    <citation type="submission" date="2020-07" db="EMBL/GenBank/DDBJ databases">
        <title>Sequencing the genomes of 1000 actinobacteria strains.</title>
        <authorList>
            <person name="Klenk H.-P."/>
        </authorList>
    </citation>
    <scope>NUCLEOTIDE SEQUENCE [LARGE SCALE GENOMIC DNA]</scope>
    <source>
        <strain evidence="7 8">DSM 100723</strain>
    </source>
</reference>
<dbReference type="Pfam" id="PF07730">
    <property type="entry name" value="HisKA_3"/>
    <property type="match status" value="1"/>
</dbReference>
<dbReference type="InterPro" id="IPR050482">
    <property type="entry name" value="Sensor_HK_TwoCompSys"/>
</dbReference>
<gene>
    <name evidence="7" type="ORF">FHX74_000685</name>
</gene>
<evidence type="ECO:0000256" key="1">
    <source>
        <dbReference type="ARBA" id="ARBA00022679"/>
    </source>
</evidence>
<dbReference type="InterPro" id="IPR011712">
    <property type="entry name" value="Sig_transdc_His_kin_sub3_dim/P"/>
</dbReference>
<feature type="transmembrane region" description="Helical" evidence="5">
    <location>
        <begin position="129"/>
        <end position="162"/>
    </location>
</feature>
<keyword evidence="2 7" id="KW-0418">Kinase</keyword>
<feature type="compositionally biased region" description="Basic and acidic residues" evidence="4">
    <location>
        <begin position="1"/>
        <end position="17"/>
    </location>
</feature>
<evidence type="ECO:0000313" key="7">
    <source>
        <dbReference type="EMBL" id="MBA8793091.1"/>
    </source>
</evidence>
<evidence type="ECO:0000256" key="5">
    <source>
        <dbReference type="SAM" id="Phobius"/>
    </source>
</evidence>
<evidence type="ECO:0000313" key="8">
    <source>
        <dbReference type="Proteomes" id="UP000523079"/>
    </source>
</evidence>
<dbReference type="PANTHER" id="PTHR24421:SF63">
    <property type="entry name" value="SENSOR HISTIDINE KINASE DESK"/>
    <property type="match status" value="1"/>
</dbReference>
<keyword evidence="5" id="KW-1133">Transmembrane helix</keyword>
<keyword evidence="3" id="KW-0902">Two-component regulatory system</keyword>
<feature type="transmembrane region" description="Helical" evidence="5">
    <location>
        <begin position="70"/>
        <end position="91"/>
    </location>
</feature>
<dbReference type="Gene3D" id="3.30.565.10">
    <property type="entry name" value="Histidine kinase-like ATPase, C-terminal domain"/>
    <property type="match status" value="1"/>
</dbReference>
<accession>A0A7W3IPZ1</accession>
<feature type="domain" description="Signal transduction histidine kinase subgroup 3 dimerisation and phosphoacceptor" evidence="6">
    <location>
        <begin position="232"/>
        <end position="297"/>
    </location>
</feature>
<dbReference type="PANTHER" id="PTHR24421">
    <property type="entry name" value="NITRATE/NITRITE SENSOR PROTEIN NARX-RELATED"/>
    <property type="match status" value="1"/>
</dbReference>
<dbReference type="AlphaFoldDB" id="A0A7W3IPZ1"/>
<dbReference type="InterPro" id="IPR036890">
    <property type="entry name" value="HATPase_C_sf"/>
</dbReference>
<dbReference type="SUPFAM" id="SSF55874">
    <property type="entry name" value="ATPase domain of HSP90 chaperone/DNA topoisomerase II/histidine kinase"/>
    <property type="match status" value="1"/>
</dbReference>
<dbReference type="GO" id="GO:0016020">
    <property type="term" value="C:membrane"/>
    <property type="evidence" value="ECO:0007669"/>
    <property type="project" value="InterPro"/>
</dbReference>
<keyword evidence="1 7" id="KW-0808">Transferase</keyword>
<evidence type="ECO:0000256" key="4">
    <source>
        <dbReference type="SAM" id="MobiDB-lite"/>
    </source>
</evidence>
<feature type="region of interest" description="Disordered" evidence="4">
    <location>
        <begin position="425"/>
        <end position="454"/>
    </location>
</feature>
<evidence type="ECO:0000259" key="6">
    <source>
        <dbReference type="Pfam" id="PF07730"/>
    </source>
</evidence>
<proteinExistence type="predicted"/>
<organism evidence="7 8">
    <name type="scientific">Microlunatus kandeliicorticis</name>
    <dbReference type="NCBI Taxonomy" id="1759536"/>
    <lineage>
        <taxon>Bacteria</taxon>
        <taxon>Bacillati</taxon>
        <taxon>Actinomycetota</taxon>
        <taxon>Actinomycetes</taxon>
        <taxon>Propionibacteriales</taxon>
        <taxon>Propionibacteriaceae</taxon>
        <taxon>Microlunatus</taxon>
    </lineage>
</organism>
<dbReference type="EMBL" id="JACGWT010000001">
    <property type="protein sequence ID" value="MBA8793091.1"/>
    <property type="molecule type" value="Genomic_DNA"/>
</dbReference>
<keyword evidence="5" id="KW-0472">Membrane</keyword>
<feature type="transmembrane region" description="Helical" evidence="5">
    <location>
        <begin position="97"/>
        <end position="117"/>
    </location>
</feature>
<protein>
    <submittedName>
        <fullName evidence="7">Two-component system sensor histidine kinase DesK</fullName>
        <ecNumber evidence="7">2.7.13.3</ecNumber>
    </submittedName>
</protein>
<dbReference type="GO" id="GO:0000155">
    <property type="term" value="F:phosphorelay sensor kinase activity"/>
    <property type="evidence" value="ECO:0007669"/>
    <property type="project" value="InterPro"/>
</dbReference>
<evidence type="ECO:0000256" key="3">
    <source>
        <dbReference type="ARBA" id="ARBA00023012"/>
    </source>
</evidence>
<comment type="caution">
    <text evidence="7">The sequence shown here is derived from an EMBL/GenBank/DDBJ whole genome shotgun (WGS) entry which is preliminary data.</text>
</comment>
<keyword evidence="5" id="KW-0812">Transmembrane</keyword>
<dbReference type="Proteomes" id="UP000523079">
    <property type="component" value="Unassembled WGS sequence"/>
</dbReference>
<dbReference type="Gene3D" id="1.20.5.1930">
    <property type="match status" value="1"/>
</dbReference>
<name>A0A7W3IPZ1_9ACTN</name>
<dbReference type="CDD" id="cd16917">
    <property type="entry name" value="HATPase_UhpB-NarQ-NarX-like"/>
    <property type="match status" value="1"/>
</dbReference>
<keyword evidence="8" id="KW-1185">Reference proteome</keyword>
<sequence>MSAPLDYREPRPGRDPADGGPAVRRRWSLLRLEPFGEFEDPHAAPLANRCDDEGGPAPAWTLRRAVQNRLAMFVFGLVFMVFPAITFAQLVHTPGRIAVAVAQMAALVVLYAGTSLVADLSLRARCAYLGAFAAVMASTAFLIGFYFSGFGVYFAIMIASLVPWRVARGLVVVWGVWLALLGLITAQWTPVFIALIAVGIGWAVGTGMEQGRVAAKLRQVELRATELAVVSERERIARDLHDILGHSLTAVSIKAGLAGRLVGIDDAGARAQIADVEAIARQALADVRSTASAMRQVRLATEIASARSVLLAAGITAEAPSALDPLPESVSELLGYAVREAVTNVVRHSGATRCVITAGPGTVCLADDGIGLGRVRMRGRSDGSGLRGLGQRLEAGGGELVLEAGLPRDGGHGLAVRAVVPLQPVPEPGGAPSAVAVPMPEPADRAAEPARGER</sequence>